<sequence>MQLPQCLCGTEEQVLVYLPWTRYFPSALDVYHRLGVSSSVGRDGIHSTHRGVKLQSVFNCWHCQAAMHVVVVVGEGILLGKTRPLSGPTAWGSREENSEIHGLCT</sequence>
<keyword evidence="2" id="KW-1185">Reference proteome</keyword>
<evidence type="ECO:0000313" key="1">
    <source>
        <dbReference type="EMBL" id="CAK6435316.1"/>
    </source>
</evidence>
<protein>
    <submittedName>
        <fullName evidence="1">Uncharacterized protein</fullName>
    </submittedName>
</protein>
<gene>
    <name evidence="1" type="ORF">MPIPNATIZW_LOCUS3622</name>
</gene>
<accession>A0ABN9ZAG3</accession>
<dbReference type="EMBL" id="OY882869">
    <property type="protein sequence ID" value="CAK6435316.1"/>
    <property type="molecule type" value="Genomic_DNA"/>
</dbReference>
<evidence type="ECO:0000313" key="2">
    <source>
        <dbReference type="Proteomes" id="UP001314169"/>
    </source>
</evidence>
<proteinExistence type="predicted"/>
<organism evidence="1 2">
    <name type="scientific">Pipistrellus nathusii</name>
    <name type="common">Nathusius' pipistrelle</name>
    <dbReference type="NCBI Taxonomy" id="59473"/>
    <lineage>
        <taxon>Eukaryota</taxon>
        <taxon>Metazoa</taxon>
        <taxon>Chordata</taxon>
        <taxon>Craniata</taxon>
        <taxon>Vertebrata</taxon>
        <taxon>Euteleostomi</taxon>
        <taxon>Mammalia</taxon>
        <taxon>Eutheria</taxon>
        <taxon>Laurasiatheria</taxon>
        <taxon>Chiroptera</taxon>
        <taxon>Yangochiroptera</taxon>
        <taxon>Vespertilionidae</taxon>
        <taxon>Pipistrellus</taxon>
    </lineage>
</organism>
<name>A0ABN9ZAG3_PIPNA</name>
<reference evidence="1" key="1">
    <citation type="submission" date="2023-12" db="EMBL/GenBank/DDBJ databases">
        <authorList>
            <person name="Brown T."/>
        </authorList>
    </citation>
    <scope>NUCLEOTIDE SEQUENCE</scope>
</reference>
<dbReference type="Proteomes" id="UP001314169">
    <property type="component" value="Chromosome 12"/>
</dbReference>